<name>A0A4Q7NFU1_9ACTN</name>
<evidence type="ECO:0000256" key="1">
    <source>
        <dbReference type="SAM" id="MobiDB-lite"/>
    </source>
</evidence>
<dbReference type="Proteomes" id="UP000293638">
    <property type="component" value="Unassembled WGS sequence"/>
</dbReference>
<protein>
    <submittedName>
        <fullName evidence="3">Uncharacterized protein</fullName>
    </submittedName>
</protein>
<proteinExistence type="predicted"/>
<accession>A0A4Q7NFU1</accession>
<keyword evidence="2" id="KW-0812">Transmembrane</keyword>
<feature type="region of interest" description="Disordered" evidence="1">
    <location>
        <begin position="1"/>
        <end position="22"/>
    </location>
</feature>
<sequence>MATEEGRQQAQHAGDGGLLPRPRVLDQRYPEHLFPSGPRRRPGLRALAIAVPVVVLVVLAAVAAVAVPLLRREHGRPAARPAVVSAAPPAASAAPATPAAPGPAPGPAPADAAALRSALQLDLTQRLVLTDRLVEARLGRDPDAAAAATQALAGVTAAVQRDVAGVLPAGDAASLVQLWAAAAPAAVREALALAGGDTATAEAAAAATGDAAREAGRLLGLATDGRLQPAAAQALTAYDGAVRGWGTAWADGHYGSAYEQEQRGLESAAALARQVAAAARAASRVPGSPASPALELRLRLQQRLVVHAALLSDAMQASAASGPDAAAARTALSASAADLGAAVGSRLGATAGRGFASAWSDQADAAVAYVTAGPTGGAQDVAASALAASAAEVGRVLATATGGRLAPATVVPSVEAHDRLLLQEAAQWATGDTAAARASGGADALELLSLGRQLASSITAAAGSAAR</sequence>
<keyword evidence="2" id="KW-1133">Transmembrane helix</keyword>
<dbReference type="AlphaFoldDB" id="A0A4Q7NFU1"/>
<reference evidence="3 4" key="1">
    <citation type="submission" date="2019-02" db="EMBL/GenBank/DDBJ databases">
        <title>Genomic Encyclopedia of Type Strains, Phase IV (KMG-IV): sequencing the most valuable type-strain genomes for metagenomic binning, comparative biology and taxonomic classification.</title>
        <authorList>
            <person name="Goeker M."/>
        </authorList>
    </citation>
    <scope>NUCLEOTIDE SEQUENCE [LARGE SCALE GENOMIC DNA]</scope>
    <source>
        <strain evidence="3 4">DSM 45622</strain>
    </source>
</reference>
<evidence type="ECO:0000313" key="3">
    <source>
        <dbReference type="EMBL" id="RZS82787.1"/>
    </source>
</evidence>
<feature type="transmembrane region" description="Helical" evidence="2">
    <location>
        <begin position="46"/>
        <end position="70"/>
    </location>
</feature>
<evidence type="ECO:0000313" key="4">
    <source>
        <dbReference type="Proteomes" id="UP000293638"/>
    </source>
</evidence>
<organism evidence="3 4">
    <name type="scientific">Motilibacter rhizosphaerae</name>
    <dbReference type="NCBI Taxonomy" id="598652"/>
    <lineage>
        <taxon>Bacteria</taxon>
        <taxon>Bacillati</taxon>
        <taxon>Actinomycetota</taxon>
        <taxon>Actinomycetes</taxon>
        <taxon>Motilibacterales</taxon>
        <taxon>Motilibacteraceae</taxon>
        <taxon>Motilibacter</taxon>
    </lineage>
</organism>
<gene>
    <name evidence="3" type="ORF">EV189_3182</name>
</gene>
<comment type="caution">
    <text evidence="3">The sequence shown here is derived from an EMBL/GenBank/DDBJ whole genome shotgun (WGS) entry which is preliminary data.</text>
</comment>
<dbReference type="RefSeq" id="WP_130493930.1">
    <property type="nucleotide sequence ID" value="NZ_SGXD01000004.1"/>
</dbReference>
<keyword evidence="4" id="KW-1185">Reference proteome</keyword>
<dbReference type="EMBL" id="SGXD01000004">
    <property type="protein sequence ID" value="RZS82787.1"/>
    <property type="molecule type" value="Genomic_DNA"/>
</dbReference>
<evidence type="ECO:0000256" key="2">
    <source>
        <dbReference type="SAM" id="Phobius"/>
    </source>
</evidence>
<keyword evidence="2" id="KW-0472">Membrane</keyword>